<proteinExistence type="predicted"/>
<name>A0A238VHW3_9FLAO</name>
<dbReference type="PROSITE" id="PS51257">
    <property type="entry name" value="PROKAR_LIPOPROTEIN"/>
    <property type="match status" value="1"/>
</dbReference>
<accession>A0A238VHW3</accession>
<organism evidence="4 5">
    <name type="scientific">Lutibacter flavus</name>
    <dbReference type="NCBI Taxonomy" id="691689"/>
    <lineage>
        <taxon>Bacteria</taxon>
        <taxon>Pseudomonadati</taxon>
        <taxon>Bacteroidota</taxon>
        <taxon>Flavobacteriia</taxon>
        <taxon>Flavobacteriales</taxon>
        <taxon>Flavobacteriaceae</taxon>
        <taxon>Lutibacter</taxon>
    </lineage>
</organism>
<dbReference type="OrthoDB" id="1446101at2"/>
<comment type="subcellular location">
    <subcellularLocation>
        <location evidence="1">Secreted</location>
    </subcellularLocation>
</comment>
<evidence type="ECO:0000313" key="4">
    <source>
        <dbReference type="EMBL" id="SNR33089.1"/>
    </source>
</evidence>
<evidence type="ECO:0000256" key="1">
    <source>
        <dbReference type="ARBA" id="ARBA00004613"/>
    </source>
</evidence>
<evidence type="ECO:0000313" key="5">
    <source>
        <dbReference type="Proteomes" id="UP000198412"/>
    </source>
</evidence>
<dbReference type="Gene3D" id="3.20.20.370">
    <property type="entry name" value="Glycoside hydrolase/deacetylase"/>
    <property type="match status" value="1"/>
</dbReference>
<dbReference type="PANTHER" id="PTHR34216">
    <property type="match status" value="1"/>
</dbReference>
<dbReference type="AlphaFoldDB" id="A0A238VHW3"/>
<feature type="domain" description="NodB homology" evidence="3">
    <location>
        <begin position="42"/>
        <end position="321"/>
    </location>
</feature>
<dbReference type="GO" id="GO:0005576">
    <property type="term" value="C:extracellular region"/>
    <property type="evidence" value="ECO:0007669"/>
    <property type="project" value="UniProtKB-SubCell"/>
</dbReference>
<dbReference type="RefSeq" id="WP_089376756.1">
    <property type="nucleotide sequence ID" value="NZ_FZNX01000001.1"/>
</dbReference>
<keyword evidence="2" id="KW-0732">Signal</keyword>
<dbReference type="PROSITE" id="PS51677">
    <property type="entry name" value="NODB"/>
    <property type="match status" value="1"/>
</dbReference>
<dbReference type="Proteomes" id="UP000198412">
    <property type="component" value="Unassembled WGS sequence"/>
</dbReference>
<protein>
    <submittedName>
        <fullName evidence="4">Polysaccharide deacetylase</fullName>
    </submittedName>
</protein>
<gene>
    <name evidence="4" type="ORF">SAMN04488111_0409</name>
</gene>
<dbReference type="InterPro" id="IPR002509">
    <property type="entry name" value="NODB_dom"/>
</dbReference>
<evidence type="ECO:0000259" key="3">
    <source>
        <dbReference type="PROSITE" id="PS51677"/>
    </source>
</evidence>
<dbReference type="EMBL" id="FZNX01000001">
    <property type="protein sequence ID" value="SNR33089.1"/>
    <property type="molecule type" value="Genomic_DNA"/>
</dbReference>
<dbReference type="PANTHER" id="PTHR34216:SF3">
    <property type="entry name" value="POLY-BETA-1,6-N-ACETYL-D-GLUCOSAMINE N-DEACETYLASE"/>
    <property type="match status" value="1"/>
</dbReference>
<keyword evidence="5" id="KW-1185">Reference proteome</keyword>
<dbReference type="GO" id="GO:0005975">
    <property type="term" value="P:carbohydrate metabolic process"/>
    <property type="evidence" value="ECO:0007669"/>
    <property type="project" value="InterPro"/>
</dbReference>
<reference evidence="5" key="1">
    <citation type="submission" date="2017-06" db="EMBL/GenBank/DDBJ databases">
        <authorList>
            <person name="Varghese N."/>
            <person name="Submissions S."/>
        </authorList>
    </citation>
    <scope>NUCLEOTIDE SEQUENCE [LARGE SCALE GENOMIC DNA]</scope>
    <source>
        <strain evidence="5">DSM 27993</strain>
    </source>
</reference>
<dbReference type="InterPro" id="IPR051398">
    <property type="entry name" value="Polysacch_Deacetylase"/>
</dbReference>
<sequence length="444" mass="51564">MQHKKTLLILIFGLILIYSCNIEKEGNIGQTIITKWQGDKRSAVSITYDDGIINQFTVAKPIMDKFKMPGTFYIITGKIDGSEKGKFIGRPKEEIIEETKYSKTNENNFFERASLIAFTGTTEAIDFHSRAGSLYEAGNRLEAYIILDEGYSKIRRGKIKNLNEAIFHDNVIDTTTWQDLKNYAKEGHEIASHTVTHARLAVLDEKNLLYELEQSKKDIGHFLGEKYTFSAECPYGTENERVMEYAHKLYPSLRNRMPELYLEEINRGSDKKPEESKKEYVQWQRGPLTNTEMDKMKEWVDTILIHDNIWLVLVFHGVDGVGWEPKTGEELEDYFKYINDRKEQIWTATFADVTKYIRERKSTKIEIELKEERIKLHISSNLDPNVYDVPITLKTYVPKSWKNVAINKDDVIYKTQTDTLGSYVTYSVMPNERDLVLEEALQNN</sequence>
<dbReference type="Pfam" id="PF01522">
    <property type="entry name" value="Polysacc_deac_1"/>
    <property type="match status" value="1"/>
</dbReference>
<dbReference type="InterPro" id="IPR011330">
    <property type="entry name" value="Glyco_hydro/deAcase_b/a-brl"/>
</dbReference>
<dbReference type="GO" id="GO:0016810">
    <property type="term" value="F:hydrolase activity, acting on carbon-nitrogen (but not peptide) bonds"/>
    <property type="evidence" value="ECO:0007669"/>
    <property type="project" value="InterPro"/>
</dbReference>
<dbReference type="CDD" id="cd10918">
    <property type="entry name" value="CE4_NodB_like_5s_6s"/>
    <property type="match status" value="1"/>
</dbReference>
<evidence type="ECO:0000256" key="2">
    <source>
        <dbReference type="ARBA" id="ARBA00022729"/>
    </source>
</evidence>
<dbReference type="SUPFAM" id="SSF88713">
    <property type="entry name" value="Glycoside hydrolase/deacetylase"/>
    <property type="match status" value="1"/>
</dbReference>